<keyword evidence="9" id="KW-0732">Signal</keyword>
<keyword evidence="4 7" id="KW-0133">Cell shape</keyword>
<evidence type="ECO:0000256" key="1">
    <source>
        <dbReference type="ARBA" id="ARBA00004752"/>
    </source>
</evidence>
<reference evidence="11 14" key="2">
    <citation type="submission" date="2016-01" db="EMBL/GenBank/DDBJ databases">
        <authorList>
            <person name="Varghese N."/>
        </authorList>
    </citation>
    <scope>NUCLEOTIDE SEQUENCE [LARGE SCALE GENOMIC DNA]</scope>
    <source>
        <strain evidence="11 14">HL-91</strain>
    </source>
</reference>
<keyword evidence="14" id="KW-1185">Reference proteome</keyword>
<dbReference type="SUPFAM" id="SSF141523">
    <property type="entry name" value="L,D-transpeptidase catalytic domain-like"/>
    <property type="match status" value="1"/>
</dbReference>
<feature type="chain" id="PRO_5010284968" evidence="9">
    <location>
        <begin position="21"/>
        <end position="217"/>
    </location>
</feature>
<evidence type="ECO:0000256" key="6">
    <source>
        <dbReference type="ARBA" id="ARBA00023316"/>
    </source>
</evidence>
<dbReference type="OrthoDB" id="9809748at2"/>
<evidence type="ECO:0000259" key="10">
    <source>
        <dbReference type="PROSITE" id="PS52029"/>
    </source>
</evidence>
<keyword evidence="5 7" id="KW-0573">Peptidoglycan synthesis</keyword>
<dbReference type="PROSITE" id="PS51257">
    <property type="entry name" value="PROKAR_LIPOPROTEIN"/>
    <property type="match status" value="1"/>
</dbReference>
<feature type="domain" description="L,D-TPase catalytic" evidence="10">
    <location>
        <begin position="33"/>
        <end position="164"/>
    </location>
</feature>
<evidence type="ECO:0000256" key="9">
    <source>
        <dbReference type="SAM" id="SignalP"/>
    </source>
</evidence>
<evidence type="ECO:0000256" key="4">
    <source>
        <dbReference type="ARBA" id="ARBA00022960"/>
    </source>
</evidence>
<evidence type="ECO:0000313" key="12">
    <source>
        <dbReference type="EMBL" id="KPP92335.1"/>
    </source>
</evidence>
<feature type="active site" description="Proton donor/acceptor" evidence="7">
    <location>
        <position position="123"/>
    </location>
</feature>
<proteinExistence type="inferred from homology"/>
<dbReference type="UniPathway" id="UPA00219"/>
<name>A0A0P7WXD3_9RHOB</name>
<gene>
    <name evidence="11" type="ORF">Ga0058931_0314</name>
    <name evidence="12" type="ORF">HLUCCA05_08625</name>
</gene>
<evidence type="ECO:0000256" key="2">
    <source>
        <dbReference type="ARBA" id="ARBA00005992"/>
    </source>
</evidence>
<keyword evidence="6 7" id="KW-0961">Cell wall biogenesis/degradation</keyword>
<comment type="similarity">
    <text evidence="2">Belongs to the YkuD family.</text>
</comment>
<dbReference type="PROSITE" id="PS52029">
    <property type="entry name" value="LD_TPASE"/>
    <property type="match status" value="1"/>
</dbReference>
<sequence length="217" mass="24014">MQLFRLFLPVAFLALLTACAPTKFRTYDGPEVTRVVVYKAERQMDLLHFGTVLRSYRVQLGGQPFGHKEREGDRRTPEGDYIIDRRNPNSAFHLSIGLDYPNEADRAHAAANGWEPGGDIFIHGRGPRYQRARGDWTNGCIAVTDRQMEDIYAMVRNGTPITIFASKQQELERSGMSAPAMAASGPRLAAAPVTGLLVLTPGPDTPRPRPSPARAVR</sequence>
<dbReference type="RefSeq" id="WP_072244406.1">
    <property type="nucleotide sequence ID" value="NZ_FBYC01000001.1"/>
</dbReference>
<keyword evidence="3" id="KW-0808">Transferase</keyword>
<dbReference type="AlphaFoldDB" id="A0A0P7WXD3"/>
<feature type="active site" description="Nucleophile" evidence="7">
    <location>
        <position position="140"/>
    </location>
</feature>
<organism evidence="12 13">
    <name type="scientific">Roseibaca calidilacus</name>
    <dbReference type="NCBI Taxonomy" id="1666912"/>
    <lineage>
        <taxon>Bacteria</taxon>
        <taxon>Pseudomonadati</taxon>
        <taxon>Pseudomonadota</taxon>
        <taxon>Alphaproteobacteria</taxon>
        <taxon>Rhodobacterales</taxon>
        <taxon>Paracoccaceae</taxon>
        <taxon>Roseinatronobacter</taxon>
    </lineage>
</organism>
<dbReference type="GO" id="GO:0016740">
    <property type="term" value="F:transferase activity"/>
    <property type="evidence" value="ECO:0007669"/>
    <property type="project" value="UniProtKB-KW"/>
</dbReference>
<dbReference type="PATRIC" id="fig|1666912.4.peg.865"/>
<dbReference type="Proteomes" id="UP000182045">
    <property type="component" value="Unassembled WGS sequence"/>
</dbReference>
<dbReference type="GO" id="GO:0071555">
    <property type="term" value="P:cell wall organization"/>
    <property type="evidence" value="ECO:0007669"/>
    <property type="project" value="UniProtKB-UniRule"/>
</dbReference>
<dbReference type="InterPro" id="IPR038063">
    <property type="entry name" value="Transpep_catalytic_dom"/>
</dbReference>
<comment type="pathway">
    <text evidence="1 7">Cell wall biogenesis; peptidoglycan biosynthesis.</text>
</comment>
<evidence type="ECO:0000256" key="7">
    <source>
        <dbReference type="PROSITE-ProRule" id="PRU01373"/>
    </source>
</evidence>
<accession>A0A0P7WXD3</accession>
<protein>
    <submittedName>
        <fullName evidence="12">L,D-transpeptidase catalytic domain</fullName>
    </submittedName>
</protein>
<dbReference type="GO" id="GO:0009252">
    <property type="term" value="P:peptidoglycan biosynthetic process"/>
    <property type="evidence" value="ECO:0007669"/>
    <property type="project" value="UniProtKB-UniPathway"/>
</dbReference>
<feature type="region of interest" description="Disordered" evidence="8">
    <location>
        <begin position="197"/>
        <end position="217"/>
    </location>
</feature>
<comment type="caution">
    <text evidence="12">The sequence shown here is derived from an EMBL/GenBank/DDBJ whole genome shotgun (WGS) entry which is preliminary data.</text>
</comment>
<evidence type="ECO:0000313" key="14">
    <source>
        <dbReference type="Proteomes" id="UP000182045"/>
    </source>
</evidence>
<dbReference type="Proteomes" id="UP000050413">
    <property type="component" value="Unassembled WGS sequence"/>
</dbReference>
<dbReference type="EMBL" id="FBYC01000001">
    <property type="protein sequence ID" value="CUX79630.1"/>
    <property type="molecule type" value="Genomic_DNA"/>
</dbReference>
<dbReference type="GO" id="GO:0004180">
    <property type="term" value="F:carboxypeptidase activity"/>
    <property type="evidence" value="ECO:0007669"/>
    <property type="project" value="UniProtKB-ARBA"/>
</dbReference>
<dbReference type="EMBL" id="LJSG01000012">
    <property type="protein sequence ID" value="KPP92335.1"/>
    <property type="molecule type" value="Genomic_DNA"/>
</dbReference>
<evidence type="ECO:0000256" key="5">
    <source>
        <dbReference type="ARBA" id="ARBA00022984"/>
    </source>
</evidence>
<reference evidence="12 13" key="1">
    <citation type="submission" date="2015-09" db="EMBL/GenBank/DDBJ databases">
        <title>Identification and resolution of microdiversity through metagenomic sequencing of parallel consortia.</title>
        <authorList>
            <person name="Nelson W.C."/>
            <person name="Romine M.F."/>
            <person name="Lindemann S.R."/>
        </authorList>
    </citation>
    <scope>NUCLEOTIDE SEQUENCE [LARGE SCALE GENOMIC DNA]</scope>
    <source>
        <strain evidence="12">HL-91</strain>
    </source>
</reference>
<dbReference type="InterPro" id="IPR005490">
    <property type="entry name" value="LD_TPept_cat_dom"/>
</dbReference>
<dbReference type="PANTHER" id="PTHR36699">
    <property type="entry name" value="LD-TRANSPEPTIDASE"/>
    <property type="match status" value="1"/>
</dbReference>
<dbReference type="Pfam" id="PF03734">
    <property type="entry name" value="YkuD"/>
    <property type="match status" value="1"/>
</dbReference>
<dbReference type="STRING" id="1666912.Ga0058931_0314"/>
<dbReference type="GO" id="GO:0008360">
    <property type="term" value="P:regulation of cell shape"/>
    <property type="evidence" value="ECO:0007669"/>
    <property type="project" value="UniProtKB-UniRule"/>
</dbReference>
<evidence type="ECO:0000256" key="3">
    <source>
        <dbReference type="ARBA" id="ARBA00022679"/>
    </source>
</evidence>
<feature type="signal peptide" evidence="9">
    <location>
        <begin position="1"/>
        <end position="20"/>
    </location>
</feature>
<dbReference type="PANTHER" id="PTHR36699:SF1">
    <property type="entry name" value="L,D-TRANSPEPTIDASE YAFK-RELATED"/>
    <property type="match status" value="1"/>
</dbReference>
<evidence type="ECO:0000313" key="11">
    <source>
        <dbReference type="EMBL" id="CUX79630.1"/>
    </source>
</evidence>
<dbReference type="CDD" id="cd16913">
    <property type="entry name" value="YkuD_like"/>
    <property type="match status" value="1"/>
</dbReference>
<dbReference type="Gene3D" id="2.40.440.10">
    <property type="entry name" value="L,D-transpeptidase catalytic domain-like"/>
    <property type="match status" value="1"/>
</dbReference>
<evidence type="ECO:0000256" key="8">
    <source>
        <dbReference type="SAM" id="MobiDB-lite"/>
    </source>
</evidence>
<evidence type="ECO:0000313" key="13">
    <source>
        <dbReference type="Proteomes" id="UP000050413"/>
    </source>
</evidence>